<feature type="region of interest" description="Disordered" evidence="11">
    <location>
        <begin position="468"/>
        <end position="488"/>
    </location>
</feature>
<dbReference type="Pfam" id="PF02793">
    <property type="entry name" value="HRM"/>
    <property type="match status" value="1"/>
</dbReference>
<dbReference type="GO" id="GO:0007166">
    <property type="term" value="P:cell surface receptor signaling pathway"/>
    <property type="evidence" value="ECO:0007669"/>
    <property type="project" value="InterPro"/>
</dbReference>
<keyword evidence="3" id="KW-1003">Cell membrane</keyword>
<evidence type="ECO:0000256" key="5">
    <source>
        <dbReference type="ARBA" id="ARBA00022989"/>
    </source>
</evidence>
<dbReference type="PANTHER" id="PTHR45620:SF17">
    <property type="entry name" value="PDF RECEPTOR"/>
    <property type="match status" value="1"/>
</dbReference>
<dbReference type="PROSITE" id="PS00650">
    <property type="entry name" value="G_PROTEIN_RECEP_F2_2"/>
    <property type="match status" value="1"/>
</dbReference>
<comment type="subcellular location">
    <subcellularLocation>
        <location evidence="1">Cell membrane</location>
        <topology evidence="1">Multi-pass membrane protein</topology>
    </subcellularLocation>
</comment>
<dbReference type="KEGG" id="lak:106175588"/>
<dbReference type="InterPro" id="IPR001879">
    <property type="entry name" value="GPCR_2_extracellular_dom"/>
</dbReference>
<dbReference type="InterPro" id="IPR017983">
    <property type="entry name" value="GPCR_2_secretin-like_CS"/>
</dbReference>
<dbReference type="SUPFAM" id="SSF81321">
    <property type="entry name" value="Family A G protein-coupled receptor-like"/>
    <property type="match status" value="1"/>
</dbReference>
<feature type="compositionally biased region" description="Polar residues" evidence="11">
    <location>
        <begin position="475"/>
        <end position="488"/>
    </location>
</feature>
<proteinExistence type="inferred from homology"/>
<dbReference type="PROSITE" id="PS50227">
    <property type="entry name" value="G_PROTEIN_RECEP_F2_3"/>
    <property type="match status" value="1"/>
</dbReference>
<dbReference type="Gene3D" id="4.10.1240.10">
    <property type="entry name" value="GPCR, family 2, extracellular hormone receptor domain"/>
    <property type="match status" value="1"/>
</dbReference>
<evidence type="ECO:0000313" key="16">
    <source>
        <dbReference type="RefSeq" id="XP_013413106.1"/>
    </source>
</evidence>
<comment type="similarity">
    <text evidence="2">Belongs to the G-protein coupled receptor 2 family.</text>
</comment>
<dbReference type="InterPro" id="IPR050332">
    <property type="entry name" value="GPCR_2"/>
</dbReference>
<evidence type="ECO:0000256" key="8">
    <source>
        <dbReference type="ARBA" id="ARBA00023170"/>
    </source>
</evidence>
<keyword evidence="15" id="KW-1185">Reference proteome</keyword>
<dbReference type="GeneID" id="106175588"/>
<keyword evidence="9" id="KW-0325">Glycoprotein</keyword>
<keyword evidence="5 12" id="KW-1133">Transmembrane helix</keyword>
<dbReference type="GO" id="GO:0005886">
    <property type="term" value="C:plasma membrane"/>
    <property type="evidence" value="ECO:0007669"/>
    <property type="project" value="UniProtKB-SubCell"/>
</dbReference>
<accession>A0A1S3JSK6</accession>
<dbReference type="InterPro" id="IPR036445">
    <property type="entry name" value="GPCR_2_extracell_dom_sf"/>
</dbReference>
<evidence type="ECO:0000256" key="6">
    <source>
        <dbReference type="ARBA" id="ARBA00023040"/>
    </source>
</evidence>
<dbReference type="SUPFAM" id="SSF111418">
    <property type="entry name" value="Hormone receptor domain"/>
    <property type="match status" value="1"/>
</dbReference>
<dbReference type="SMART" id="SM00008">
    <property type="entry name" value="HormR"/>
    <property type="match status" value="1"/>
</dbReference>
<keyword evidence="6" id="KW-0297">G-protein coupled receptor</keyword>
<protein>
    <submittedName>
        <fullName evidence="16">PDF receptor</fullName>
    </submittedName>
</protein>
<dbReference type="InterPro" id="IPR017981">
    <property type="entry name" value="GPCR_2-like_7TM"/>
</dbReference>
<gene>
    <name evidence="16" type="primary">LOC106175588</name>
</gene>
<dbReference type="Gene3D" id="1.20.1070.10">
    <property type="entry name" value="Rhodopsin 7-helix transmembrane proteins"/>
    <property type="match status" value="1"/>
</dbReference>
<evidence type="ECO:0000259" key="13">
    <source>
        <dbReference type="PROSITE" id="PS50227"/>
    </source>
</evidence>
<evidence type="ECO:0000256" key="4">
    <source>
        <dbReference type="ARBA" id="ARBA00022692"/>
    </source>
</evidence>
<evidence type="ECO:0000313" key="15">
    <source>
        <dbReference type="Proteomes" id="UP000085678"/>
    </source>
</evidence>
<name>A0A1S3JSK6_LINAN</name>
<evidence type="ECO:0000259" key="14">
    <source>
        <dbReference type="PROSITE" id="PS50261"/>
    </source>
</evidence>
<keyword evidence="4 12" id="KW-0812">Transmembrane</keyword>
<dbReference type="STRING" id="7574.A0A1S3JSK6"/>
<evidence type="ECO:0000256" key="10">
    <source>
        <dbReference type="ARBA" id="ARBA00023224"/>
    </source>
</evidence>
<dbReference type="Pfam" id="PF00002">
    <property type="entry name" value="7tm_2"/>
    <property type="match status" value="1"/>
</dbReference>
<dbReference type="Proteomes" id="UP000085678">
    <property type="component" value="Unplaced"/>
</dbReference>
<feature type="transmembrane region" description="Helical" evidence="12">
    <location>
        <begin position="145"/>
        <end position="165"/>
    </location>
</feature>
<evidence type="ECO:0000256" key="9">
    <source>
        <dbReference type="ARBA" id="ARBA00023180"/>
    </source>
</evidence>
<feature type="transmembrane region" description="Helical" evidence="12">
    <location>
        <begin position="177"/>
        <end position="195"/>
    </location>
</feature>
<evidence type="ECO:0000256" key="1">
    <source>
        <dbReference type="ARBA" id="ARBA00004651"/>
    </source>
</evidence>
<feature type="transmembrane region" description="Helical" evidence="12">
    <location>
        <begin position="227"/>
        <end position="249"/>
    </location>
</feature>
<dbReference type="InParanoid" id="A0A1S3JSK6"/>
<feature type="domain" description="G-protein coupled receptors family 2 profile 2" evidence="14">
    <location>
        <begin position="140"/>
        <end position="406"/>
    </location>
</feature>
<dbReference type="PRINTS" id="PR00249">
    <property type="entry name" value="GPCRSECRETIN"/>
</dbReference>
<dbReference type="GO" id="GO:0008528">
    <property type="term" value="F:G protein-coupled peptide receptor activity"/>
    <property type="evidence" value="ECO:0007669"/>
    <property type="project" value="TreeGrafter"/>
</dbReference>
<evidence type="ECO:0000256" key="3">
    <source>
        <dbReference type="ARBA" id="ARBA00022475"/>
    </source>
</evidence>
<evidence type="ECO:0000256" key="11">
    <source>
        <dbReference type="SAM" id="MobiDB-lite"/>
    </source>
</evidence>
<evidence type="ECO:0000256" key="7">
    <source>
        <dbReference type="ARBA" id="ARBA00023136"/>
    </source>
</evidence>
<feature type="transmembrane region" description="Helical" evidence="12">
    <location>
        <begin position="270"/>
        <end position="292"/>
    </location>
</feature>
<keyword evidence="10" id="KW-0807">Transducer</keyword>
<organism evidence="15 16">
    <name type="scientific">Lingula anatina</name>
    <name type="common">Brachiopod</name>
    <name type="synonym">Lingula unguis</name>
    <dbReference type="NCBI Taxonomy" id="7574"/>
    <lineage>
        <taxon>Eukaryota</taxon>
        <taxon>Metazoa</taxon>
        <taxon>Spiralia</taxon>
        <taxon>Lophotrochozoa</taxon>
        <taxon>Brachiopoda</taxon>
        <taxon>Linguliformea</taxon>
        <taxon>Lingulata</taxon>
        <taxon>Lingulida</taxon>
        <taxon>Linguloidea</taxon>
        <taxon>Lingulidae</taxon>
        <taxon>Lingula</taxon>
    </lineage>
</organism>
<evidence type="ECO:0000256" key="2">
    <source>
        <dbReference type="ARBA" id="ARBA00005314"/>
    </source>
</evidence>
<sequence>MDNRRLLKRVARFESVSVRMTGGWQKITSMEECVQKHARTALPKGQYCNATYDTILCWPPTPAGTVARQYCPPLRGLDTNKYATRNCTITGHWEGTSSNGEGYTDYLGCYDKTGYEAYKAYLEGKTPEERMAMKEIAKNTRAVEVAGLAVSLVALAVSLFIFSYFRSLKCSRTKIHVNLFSAMLIQVLCRLVLYIDQYVARLVAGEIAGAAAGTSGTISDTRVVCEALYILMEYTWTVMFMWMFIEGLYLHNQITVSVFSDGPNFKLYHCIGWGVPLIITIPWVITVAVTLPPTEGCWLGIEFLTTYWIIQGPRLVIFAINLTFLVIIISVLVNKLKESRSSEAEQVRKAVKAAILLLPLLGITNIMGMVKPPSDTVVAYGVYSYTSHILSSFQGFLVALFYCFLNGEVRQALSKHWDRYWQRKGQYRRTSRSQSLYTSETEVQSTFPGKGFVKIQLAKSTQKSKLNNGVHVQDKTSGSSCEPDTTTL</sequence>
<feature type="transmembrane region" description="Helical" evidence="12">
    <location>
        <begin position="382"/>
        <end position="405"/>
    </location>
</feature>
<dbReference type="OrthoDB" id="5967113at2759"/>
<dbReference type="GO" id="GO:0007188">
    <property type="term" value="P:adenylate cyclase-modulating G protein-coupled receptor signaling pathway"/>
    <property type="evidence" value="ECO:0007669"/>
    <property type="project" value="TreeGrafter"/>
</dbReference>
<feature type="transmembrane region" description="Helical" evidence="12">
    <location>
        <begin position="353"/>
        <end position="370"/>
    </location>
</feature>
<dbReference type="RefSeq" id="XP_013413106.1">
    <property type="nucleotide sequence ID" value="XM_013557652.1"/>
</dbReference>
<dbReference type="InterPro" id="IPR000832">
    <property type="entry name" value="GPCR_2_secretin-like"/>
</dbReference>
<keyword evidence="7 12" id="KW-0472">Membrane</keyword>
<evidence type="ECO:0000256" key="12">
    <source>
        <dbReference type="SAM" id="Phobius"/>
    </source>
</evidence>
<dbReference type="PROSITE" id="PS00649">
    <property type="entry name" value="G_PROTEIN_RECEP_F2_1"/>
    <property type="match status" value="1"/>
</dbReference>
<dbReference type="PANTHER" id="PTHR45620">
    <property type="entry name" value="PDF RECEPTOR-LIKE PROTEIN-RELATED"/>
    <property type="match status" value="1"/>
</dbReference>
<dbReference type="FunCoup" id="A0A1S3JSK6">
    <property type="interactions" value="13"/>
</dbReference>
<dbReference type="AlphaFoldDB" id="A0A1S3JSK6"/>
<feature type="transmembrane region" description="Helical" evidence="12">
    <location>
        <begin position="312"/>
        <end position="333"/>
    </location>
</feature>
<feature type="domain" description="G-protein coupled receptors family 2 profile 1" evidence="13">
    <location>
        <begin position="32"/>
        <end position="113"/>
    </location>
</feature>
<dbReference type="PROSITE" id="PS50261">
    <property type="entry name" value="G_PROTEIN_RECEP_F2_4"/>
    <property type="match status" value="1"/>
</dbReference>
<keyword evidence="8 16" id="KW-0675">Receptor</keyword>
<reference evidence="16" key="1">
    <citation type="submission" date="2025-08" db="UniProtKB">
        <authorList>
            <consortium name="RefSeq"/>
        </authorList>
    </citation>
    <scope>IDENTIFICATION</scope>
    <source>
        <tissue evidence="16">Gonads</tissue>
    </source>
</reference>